<reference evidence="1 2" key="1">
    <citation type="submission" date="2018-12" db="EMBL/GenBank/DDBJ databases">
        <authorList>
            <consortium name="Pathogen Informatics"/>
        </authorList>
    </citation>
    <scope>NUCLEOTIDE SEQUENCE [LARGE SCALE GENOMIC DNA]</scope>
    <source>
        <strain evidence="1 2">NCTC11075</strain>
    </source>
</reference>
<gene>
    <name evidence="1" type="ORF">NCTC11075_04358</name>
</gene>
<accession>A0A447URZ2</accession>
<organism evidence="1 2">
    <name type="scientific">Citrobacter koseri</name>
    <name type="common">Citrobacter diversus</name>
    <dbReference type="NCBI Taxonomy" id="545"/>
    <lineage>
        <taxon>Bacteria</taxon>
        <taxon>Pseudomonadati</taxon>
        <taxon>Pseudomonadota</taxon>
        <taxon>Gammaproteobacteria</taxon>
        <taxon>Enterobacterales</taxon>
        <taxon>Enterobacteriaceae</taxon>
        <taxon>Citrobacter</taxon>
    </lineage>
</organism>
<proteinExistence type="predicted"/>
<protein>
    <submittedName>
        <fullName evidence="1">Uncharacterized protein</fullName>
    </submittedName>
</protein>
<dbReference type="EMBL" id="LR134204">
    <property type="protein sequence ID" value="VEB93464.1"/>
    <property type="molecule type" value="Genomic_DNA"/>
</dbReference>
<evidence type="ECO:0000313" key="1">
    <source>
        <dbReference type="EMBL" id="VEB93464.1"/>
    </source>
</evidence>
<dbReference type="AlphaFoldDB" id="A0A447URZ2"/>
<name>A0A447URZ2_CITKO</name>
<dbReference type="Proteomes" id="UP000270272">
    <property type="component" value="Chromosome"/>
</dbReference>
<evidence type="ECO:0000313" key="2">
    <source>
        <dbReference type="Proteomes" id="UP000270272"/>
    </source>
</evidence>
<sequence>MHEATVEVITHAGQALDYSNQALAVLDMWRDVLTSDEEMECRCVSAVYSLVREAISYLEKAQEVTA</sequence>